<dbReference type="InterPro" id="IPR050624">
    <property type="entry name" value="HTH-type_Tx_Regulator"/>
</dbReference>
<protein>
    <recommendedName>
        <fullName evidence="3">HTH tetR-type domain-containing protein</fullName>
    </recommendedName>
</protein>
<proteinExistence type="predicted"/>
<name>A0ABP6US31_9FLAO</name>
<evidence type="ECO:0000259" key="3">
    <source>
        <dbReference type="PROSITE" id="PS50977"/>
    </source>
</evidence>
<dbReference type="InterPro" id="IPR009057">
    <property type="entry name" value="Homeodomain-like_sf"/>
</dbReference>
<dbReference type="Proteomes" id="UP001500459">
    <property type="component" value="Unassembled WGS sequence"/>
</dbReference>
<evidence type="ECO:0000256" key="1">
    <source>
        <dbReference type="ARBA" id="ARBA00023125"/>
    </source>
</evidence>
<dbReference type="Gene3D" id="1.10.357.10">
    <property type="entry name" value="Tetracycline Repressor, domain 2"/>
    <property type="match status" value="1"/>
</dbReference>
<accession>A0ABP6US31</accession>
<dbReference type="PANTHER" id="PTHR43479:SF11">
    <property type="entry name" value="ACREF_ENVCD OPERON REPRESSOR-RELATED"/>
    <property type="match status" value="1"/>
</dbReference>
<evidence type="ECO:0000256" key="2">
    <source>
        <dbReference type="PROSITE-ProRule" id="PRU00335"/>
    </source>
</evidence>
<dbReference type="Pfam" id="PF16295">
    <property type="entry name" value="TetR_C_10"/>
    <property type="match status" value="1"/>
</dbReference>
<comment type="caution">
    <text evidence="4">The sequence shown here is derived from an EMBL/GenBank/DDBJ whole genome shotgun (WGS) entry which is preliminary data.</text>
</comment>
<dbReference type="InterPro" id="IPR032551">
    <property type="entry name" value="BscR_C"/>
</dbReference>
<dbReference type="Pfam" id="PF00440">
    <property type="entry name" value="TetR_N"/>
    <property type="match status" value="1"/>
</dbReference>
<evidence type="ECO:0000313" key="4">
    <source>
        <dbReference type="EMBL" id="GAA3516974.1"/>
    </source>
</evidence>
<dbReference type="InterPro" id="IPR036271">
    <property type="entry name" value="Tet_transcr_reg_TetR-rel_C_sf"/>
</dbReference>
<keyword evidence="5" id="KW-1185">Reference proteome</keyword>
<gene>
    <name evidence="4" type="ORF">GCM10022393_33820</name>
</gene>
<dbReference type="PRINTS" id="PR00455">
    <property type="entry name" value="HTHTETR"/>
</dbReference>
<feature type="domain" description="HTH tetR-type" evidence="3">
    <location>
        <begin position="46"/>
        <end position="106"/>
    </location>
</feature>
<keyword evidence="1 2" id="KW-0238">DNA-binding</keyword>
<reference evidence="5" key="1">
    <citation type="journal article" date="2019" name="Int. J. Syst. Evol. Microbiol.">
        <title>The Global Catalogue of Microorganisms (GCM) 10K type strain sequencing project: providing services to taxonomists for standard genome sequencing and annotation.</title>
        <authorList>
            <consortium name="The Broad Institute Genomics Platform"/>
            <consortium name="The Broad Institute Genome Sequencing Center for Infectious Disease"/>
            <person name="Wu L."/>
            <person name="Ma J."/>
        </authorList>
    </citation>
    <scope>NUCLEOTIDE SEQUENCE [LARGE SCALE GENOMIC DNA]</scope>
    <source>
        <strain evidence="5">JCM 17106</strain>
    </source>
</reference>
<dbReference type="SUPFAM" id="SSF48498">
    <property type="entry name" value="Tetracyclin repressor-like, C-terminal domain"/>
    <property type="match status" value="1"/>
</dbReference>
<dbReference type="SUPFAM" id="SSF46689">
    <property type="entry name" value="Homeodomain-like"/>
    <property type="match status" value="1"/>
</dbReference>
<evidence type="ECO:0000313" key="5">
    <source>
        <dbReference type="Proteomes" id="UP001500459"/>
    </source>
</evidence>
<sequence length="230" mass="26543">MNITSNNTTMIRYIQNNLQLTNHIKHSIILIYEYLFIFLNMSDSKTKRLHQIFDATLQLTGKVGIAGLKMSSIAKEASIATGTLYIYFKNKEELLNALYFKLQNESAPAIIQDIHHLAINIQLYKMWKIALERLVDNNLRIVFLEQFVISPYISESNKKIDIGFKNYLKQILEQGKSENLIKNLDNDMLISLIIGFVRSFSTHIVNDRNGCLSEKSIDESFSLCWNAIKM</sequence>
<feature type="DNA-binding region" description="H-T-H motif" evidence="2">
    <location>
        <begin position="69"/>
        <end position="88"/>
    </location>
</feature>
<dbReference type="PANTHER" id="PTHR43479">
    <property type="entry name" value="ACREF/ENVCD OPERON REPRESSOR-RELATED"/>
    <property type="match status" value="1"/>
</dbReference>
<dbReference type="PROSITE" id="PS50977">
    <property type="entry name" value="HTH_TETR_2"/>
    <property type="match status" value="1"/>
</dbReference>
<dbReference type="EMBL" id="BAABCW010000017">
    <property type="protein sequence ID" value="GAA3516974.1"/>
    <property type="molecule type" value="Genomic_DNA"/>
</dbReference>
<dbReference type="InterPro" id="IPR001647">
    <property type="entry name" value="HTH_TetR"/>
</dbReference>
<organism evidence="4 5">
    <name type="scientific">Aquimarina addita</name>
    <dbReference type="NCBI Taxonomy" id="870485"/>
    <lineage>
        <taxon>Bacteria</taxon>
        <taxon>Pseudomonadati</taxon>
        <taxon>Bacteroidota</taxon>
        <taxon>Flavobacteriia</taxon>
        <taxon>Flavobacteriales</taxon>
        <taxon>Flavobacteriaceae</taxon>
        <taxon>Aquimarina</taxon>
    </lineage>
</organism>